<evidence type="ECO:0000256" key="1">
    <source>
        <dbReference type="SAM" id="MobiDB-lite"/>
    </source>
</evidence>
<comment type="caution">
    <text evidence="2">The sequence shown here is derived from an EMBL/GenBank/DDBJ whole genome shotgun (WGS) entry which is preliminary data.</text>
</comment>
<dbReference type="Pfam" id="PF06881">
    <property type="entry name" value="Elongin_A"/>
    <property type="match status" value="1"/>
</dbReference>
<evidence type="ECO:0000313" key="3">
    <source>
        <dbReference type="Proteomes" id="UP000663828"/>
    </source>
</evidence>
<feature type="region of interest" description="Disordered" evidence="1">
    <location>
        <begin position="310"/>
        <end position="332"/>
    </location>
</feature>
<proteinExistence type="predicted"/>
<accession>A0A815H8L7</accession>
<feature type="compositionally biased region" description="Low complexity" evidence="1">
    <location>
        <begin position="79"/>
        <end position="101"/>
    </location>
</feature>
<feature type="region of interest" description="Disordered" evidence="1">
    <location>
        <begin position="77"/>
        <end position="153"/>
    </location>
</feature>
<evidence type="ECO:0000313" key="2">
    <source>
        <dbReference type="EMBL" id="CAF1348501.1"/>
    </source>
</evidence>
<feature type="compositionally biased region" description="Polar residues" evidence="1">
    <location>
        <begin position="229"/>
        <end position="241"/>
    </location>
</feature>
<reference evidence="2" key="1">
    <citation type="submission" date="2021-02" db="EMBL/GenBank/DDBJ databases">
        <authorList>
            <person name="Nowell W R."/>
        </authorList>
    </citation>
    <scope>NUCLEOTIDE SEQUENCE</scope>
</reference>
<dbReference type="Gene3D" id="6.10.250.3180">
    <property type="match status" value="1"/>
</dbReference>
<dbReference type="AlphaFoldDB" id="A0A815H8L7"/>
<sequence>MSTGTAISMIESVKNKLNKYIQSKDNDKVKEYLQKLHHTSMTPALLRVCLWLSVEQQLVSDTKTSYYTTAKGLLDKWHNGNNKTSKSNNSTKVKTITNTTKVASEKKSSLKRKCSDEDDYDKPRSSSLSESHSSDDGKQNTRDQSSPTKKRKVLSLAEYTASKKPTSATVNRVQDIFTDTEIQEIYAKFDANGCKLAASAPKLPNDVSKILTKDNDSNYGGANGYRPKTVTNSTQSTTKQNDIWAEDDDDDDDDDDVEKNKKPPLPVLNKTTVDKKSQQVKKPTPSTVTTVTKKEERATIAAIASSIASLDHSQPISRPPQPQLPAANGKKSESFNFLRPRQGRQAIYSGKRACRTSVPSLQDLCVDVLKDNIEDSSRSHFNRLPYEIVKPILDVATPDQLYRIIDNNPDYYDDVQPLWQKFCSIYYKDAKLDENETYFELYWRKFEENEARLQKITELAKKKKAQTVDIGRQTKSLPTAPTVNRHITTGNVKKTIRPVVGLPPTKLGRGQAKPKKPVVPPLLRKTLKSYTGKN</sequence>
<dbReference type="Proteomes" id="UP000663828">
    <property type="component" value="Unassembled WGS sequence"/>
</dbReference>
<dbReference type="InterPro" id="IPR010684">
    <property type="entry name" value="RNA_pol_II_trans_fac_SIII_A"/>
</dbReference>
<feature type="region of interest" description="Disordered" evidence="1">
    <location>
        <begin position="209"/>
        <end position="292"/>
    </location>
</feature>
<evidence type="ECO:0008006" key="4">
    <source>
        <dbReference type="Google" id="ProtNLM"/>
    </source>
</evidence>
<gene>
    <name evidence="2" type="ORF">XAT740_LOCUS31353</name>
</gene>
<dbReference type="EMBL" id="CAJNOR010002851">
    <property type="protein sequence ID" value="CAF1348501.1"/>
    <property type="molecule type" value="Genomic_DNA"/>
</dbReference>
<organism evidence="2 3">
    <name type="scientific">Adineta ricciae</name>
    <name type="common">Rotifer</name>
    <dbReference type="NCBI Taxonomy" id="249248"/>
    <lineage>
        <taxon>Eukaryota</taxon>
        <taxon>Metazoa</taxon>
        <taxon>Spiralia</taxon>
        <taxon>Gnathifera</taxon>
        <taxon>Rotifera</taxon>
        <taxon>Eurotatoria</taxon>
        <taxon>Bdelloidea</taxon>
        <taxon>Adinetida</taxon>
        <taxon>Adinetidae</taxon>
        <taxon>Adineta</taxon>
    </lineage>
</organism>
<feature type="region of interest" description="Disordered" evidence="1">
    <location>
        <begin position="506"/>
        <end position="534"/>
    </location>
</feature>
<feature type="compositionally biased region" description="Acidic residues" evidence="1">
    <location>
        <begin position="244"/>
        <end position="257"/>
    </location>
</feature>
<dbReference type="PANTHER" id="PTHR15141:SF76">
    <property type="entry name" value="TRANSCRIPTION ELONGATION FACTOR B POLYPEPTIDE 3"/>
    <property type="match status" value="1"/>
</dbReference>
<dbReference type="PANTHER" id="PTHR15141">
    <property type="entry name" value="TRANSCRIPTION ELONGATION FACTOR B POLYPEPTIDE 3"/>
    <property type="match status" value="1"/>
</dbReference>
<name>A0A815H8L7_ADIRI</name>
<dbReference type="GO" id="GO:0070449">
    <property type="term" value="C:elongin complex"/>
    <property type="evidence" value="ECO:0007669"/>
    <property type="project" value="InterPro"/>
</dbReference>
<feature type="compositionally biased region" description="Low complexity" evidence="1">
    <location>
        <begin position="280"/>
        <end position="291"/>
    </location>
</feature>
<protein>
    <recommendedName>
        <fullName evidence="4">Elongin-A</fullName>
    </recommendedName>
</protein>
<keyword evidence="3" id="KW-1185">Reference proteome</keyword>
<feature type="compositionally biased region" description="Basic and acidic residues" evidence="1">
    <location>
        <begin position="132"/>
        <end position="141"/>
    </location>
</feature>
<dbReference type="InterPro" id="IPR051870">
    <property type="entry name" value="Elongin-A_domain"/>
</dbReference>
<dbReference type="GO" id="GO:0006368">
    <property type="term" value="P:transcription elongation by RNA polymerase II"/>
    <property type="evidence" value="ECO:0007669"/>
    <property type="project" value="InterPro"/>
</dbReference>